<dbReference type="EMBL" id="OCNJ01000013">
    <property type="protein sequence ID" value="SOE00524.1"/>
    <property type="molecule type" value="Genomic_DNA"/>
</dbReference>
<dbReference type="InterPro" id="IPR036397">
    <property type="entry name" value="RNaseH_sf"/>
</dbReference>
<dbReference type="OrthoDB" id="7363098at2"/>
<organism evidence="1 2">
    <name type="scientific">Caenispirillum bisanense</name>
    <dbReference type="NCBI Taxonomy" id="414052"/>
    <lineage>
        <taxon>Bacteria</taxon>
        <taxon>Pseudomonadati</taxon>
        <taxon>Pseudomonadota</taxon>
        <taxon>Alphaproteobacteria</taxon>
        <taxon>Rhodospirillales</taxon>
        <taxon>Novispirillaceae</taxon>
        <taxon>Caenispirillum</taxon>
    </lineage>
</organism>
<dbReference type="SUPFAM" id="SSF53098">
    <property type="entry name" value="Ribonuclease H-like"/>
    <property type="match status" value="1"/>
</dbReference>
<dbReference type="Gene3D" id="3.30.420.10">
    <property type="entry name" value="Ribonuclease H-like superfamily/Ribonuclease H"/>
    <property type="match status" value="1"/>
</dbReference>
<dbReference type="InterPro" id="IPR012337">
    <property type="entry name" value="RNaseH-like_sf"/>
</dbReference>
<dbReference type="GO" id="GO:0003676">
    <property type="term" value="F:nucleic acid binding"/>
    <property type="evidence" value="ECO:0007669"/>
    <property type="project" value="InterPro"/>
</dbReference>
<reference evidence="1 2" key="1">
    <citation type="submission" date="2017-09" db="EMBL/GenBank/DDBJ databases">
        <authorList>
            <person name="Ehlers B."/>
            <person name="Leendertz F.H."/>
        </authorList>
    </citation>
    <scope>NUCLEOTIDE SEQUENCE [LARGE SCALE GENOMIC DNA]</scope>
    <source>
        <strain evidence="1 2">USBA 140</strain>
    </source>
</reference>
<name>A0A286GZN8_9PROT</name>
<dbReference type="Proteomes" id="UP000219621">
    <property type="component" value="Unassembled WGS sequence"/>
</dbReference>
<dbReference type="RefSeq" id="WP_097281251.1">
    <property type="nucleotide sequence ID" value="NZ_OCNJ01000013.1"/>
</dbReference>
<evidence type="ECO:0000313" key="1">
    <source>
        <dbReference type="EMBL" id="SOE00524.1"/>
    </source>
</evidence>
<accession>A0A286GZN8</accession>
<gene>
    <name evidence="1" type="ORF">SAMN05421508_11318</name>
</gene>
<keyword evidence="2" id="KW-1185">Reference proteome</keyword>
<evidence type="ECO:0008006" key="3">
    <source>
        <dbReference type="Google" id="ProtNLM"/>
    </source>
</evidence>
<dbReference type="AlphaFoldDB" id="A0A286GZN8"/>
<evidence type="ECO:0000313" key="2">
    <source>
        <dbReference type="Proteomes" id="UP000219621"/>
    </source>
</evidence>
<sequence length="174" mass="18386">MPTDAIAFLDVEASSLSHGFPLEVAWCSADLLHGASYLVRPAPGWLDRFAWTREAEALHGLTRERVAAEGLPADEVADRLAADLAGRIVRSDNPSFDGGWLRLLRDPPPVALDHATAPGGPALGAKSDLTPHRALDDAVLLAMAFASFGDGAAPLPPEEALTRGHALVARCGRR</sequence>
<proteinExistence type="predicted"/>
<protein>
    <recommendedName>
        <fullName evidence="3">Exonuclease</fullName>
    </recommendedName>
</protein>